<evidence type="ECO:0000259" key="7">
    <source>
        <dbReference type="Pfam" id="PF00892"/>
    </source>
</evidence>
<dbReference type="InterPro" id="IPR037185">
    <property type="entry name" value="EmrE-like"/>
</dbReference>
<evidence type="ECO:0000256" key="1">
    <source>
        <dbReference type="ARBA" id="ARBA00004651"/>
    </source>
</evidence>
<reference evidence="9" key="2">
    <citation type="submission" date="2023-07" db="EMBL/GenBank/DDBJ databases">
        <title>Ancylobacter moscoviensis sp. nov., facultatively methylotrophic bacteria from activated sludge and the reclassification of Starkeya novella (Starkey 1934) Kelly et al. 2000 as Ancylobacter novellus comb. nov., Starkeya koreensis Im et al. 2006 as Ancylobacter koreensis comb.nov., Angulomicrobium tetraedrale Vasil'eva et al. 1986 as Ancylobacter tetraedralis comb. nov., Angulomicrobium amanitiforme Fritz et al. 2004 as Ancylobacter amanitiformis comb. nov. and Methylorhabdus multivorans Doronina et al. 1996 as Ancylobacter multivorans comb. nov. and emended description of the genus Ancylobacter.</title>
        <authorList>
            <person name="Doronina N."/>
            <person name="Chemodurova A."/>
            <person name="Grouzdev D."/>
            <person name="Koziaeva V."/>
            <person name="Shi W."/>
            <person name="Wu L."/>
            <person name="Kaparullina E."/>
        </authorList>
    </citation>
    <scope>NUCLEOTIDE SEQUENCE [LARGE SCALE GENOMIC DNA]</scope>
    <source>
        <strain evidence="9">Jip08</strain>
    </source>
</reference>
<proteinExistence type="predicted"/>
<keyword evidence="5 6" id="KW-0472">Membrane</keyword>
<dbReference type="PANTHER" id="PTHR42920:SF11">
    <property type="entry name" value="INNER MEMBRANE PROTEIN YTFF"/>
    <property type="match status" value="1"/>
</dbReference>
<evidence type="ECO:0000256" key="5">
    <source>
        <dbReference type="ARBA" id="ARBA00023136"/>
    </source>
</evidence>
<reference evidence="8 9" key="1">
    <citation type="submission" date="2022-04" db="EMBL/GenBank/DDBJ databases">
        <authorList>
            <person name="Grouzdev D.S."/>
            <person name="Pantiukh K.S."/>
            <person name="Krutkina M.S."/>
        </authorList>
    </citation>
    <scope>NUCLEOTIDE SEQUENCE [LARGE SCALE GENOMIC DNA]</scope>
    <source>
        <strain evidence="8 9">Jip08</strain>
    </source>
</reference>
<keyword evidence="3 6" id="KW-0812">Transmembrane</keyword>
<dbReference type="EMBL" id="JALKCG010000001">
    <property type="protein sequence ID" value="MCK0207205.1"/>
    <property type="molecule type" value="Genomic_DNA"/>
</dbReference>
<comment type="subcellular location">
    <subcellularLocation>
        <location evidence="1">Cell membrane</location>
        <topology evidence="1">Multi-pass membrane protein</topology>
    </subcellularLocation>
</comment>
<feature type="transmembrane region" description="Helical" evidence="6">
    <location>
        <begin position="242"/>
        <end position="261"/>
    </location>
</feature>
<feature type="transmembrane region" description="Helical" evidence="6">
    <location>
        <begin position="209"/>
        <end position="230"/>
    </location>
</feature>
<dbReference type="Pfam" id="PF00892">
    <property type="entry name" value="EamA"/>
    <property type="match status" value="2"/>
</dbReference>
<keyword evidence="2" id="KW-1003">Cell membrane</keyword>
<dbReference type="SUPFAM" id="SSF103481">
    <property type="entry name" value="Multidrug resistance efflux transporter EmrE"/>
    <property type="match status" value="2"/>
</dbReference>
<gene>
    <name evidence="8" type="ORF">MWN33_04065</name>
</gene>
<evidence type="ECO:0000256" key="3">
    <source>
        <dbReference type="ARBA" id="ARBA00022692"/>
    </source>
</evidence>
<evidence type="ECO:0000256" key="2">
    <source>
        <dbReference type="ARBA" id="ARBA00022475"/>
    </source>
</evidence>
<feature type="transmembrane region" description="Helical" evidence="6">
    <location>
        <begin position="21"/>
        <end position="43"/>
    </location>
</feature>
<evidence type="ECO:0000256" key="6">
    <source>
        <dbReference type="SAM" id="Phobius"/>
    </source>
</evidence>
<dbReference type="InterPro" id="IPR000620">
    <property type="entry name" value="EamA_dom"/>
</dbReference>
<feature type="domain" description="EamA" evidence="7">
    <location>
        <begin position="180"/>
        <end position="313"/>
    </location>
</feature>
<accession>A0ABT0DIU4</accession>
<feature type="transmembrane region" description="Helical" evidence="6">
    <location>
        <begin position="179"/>
        <end position="197"/>
    </location>
</feature>
<evidence type="ECO:0000313" key="8">
    <source>
        <dbReference type="EMBL" id="MCK0207205.1"/>
    </source>
</evidence>
<evidence type="ECO:0000256" key="4">
    <source>
        <dbReference type="ARBA" id="ARBA00022989"/>
    </source>
</evidence>
<keyword evidence="9" id="KW-1185">Reference proteome</keyword>
<sequence>MALVADTFTPLVSRTAGSFRTAGLGTPANLAALALAGAALLWSGNFLAGRLAADIVPPAALSAARWALAFALLLPFTGPEILAKRGEIARRWPFWLACGVLNIGVFTVLIYAGLAHTSLVNGSIIGAAAPILVGLFGWLLLGERTSARSRLALAVSTAGVGLIVLRGDIATLARLDLHGGDVLLFLGIAAFALYAVLLKRFPTTLSPAAALTVSIPFGLVALAPVALWEIATLGADAARPGAIVLLVLYVGSLPTLGFILWARGVATLGPTRAGQFLQLMPVFGGALGIGLIGEAMQLYHGLGFALVLAGLALRDRRLPEGGA</sequence>
<protein>
    <submittedName>
        <fullName evidence="8">DMT family transporter</fullName>
    </submittedName>
</protein>
<dbReference type="Proteomes" id="UP001202867">
    <property type="component" value="Unassembled WGS sequence"/>
</dbReference>
<feature type="transmembrane region" description="Helical" evidence="6">
    <location>
        <begin position="94"/>
        <end position="114"/>
    </location>
</feature>
<dbReference type="RefSeq" id="WP_247198994.1">
    <property type="nucleotide sequence ID" value="NZ_JALKCG010000001.1"/>
</dbReference>
<feature type="transmembrane region" description="Helical" evidence="6">
    <location>
        <begin position="273"/>
        <end position="292"/>
    </location>
</feature>
<keyword evidence="4 6" id="KW-1133">Transmembrane helix</keyword>
<feature type="transmembrane region" description="Helical" evidence="6">
    <location>
        <begin position="63"/>
        <end position="82"/>
    </location>
</feature>
<comment type="caution">
    <text evidence="8">The sequence shown here is derived from an EMBL/GenBank/DDBJ whole genome shotgun (WGS) entry which is preliminary data.</text>
</comment>
<dbReference type="InterPro" id="IPR051258">
    <property type="entry name" value="Diverse_Substrate_Transporter"/>
</dbReference>
<feature type="transmembrane region" description="Helical" evidence="6">
    <location>
        <begin position="120"/>
        <end position="141"/>
    </location>
</feature>
<name>A0ABT0DIU4_9HYPH</name>
<evidence type="ECO:0000313" key="9">
    <source>
        <dbReference type="Proteomes" id="UP001202867"/>
    </source>
</evidence>
<feature type="transmembrane region" description="Helical" evidence="6">
    <location>
        <begin position="153"/>
        <end position="173"/>
    </location>
</feature>
<organism evidence="8 9">
    <name type="scientific">Ancylobacter koreensis</name>
    <dbReference type="NCBI Taxonomy" id="266121"/>
    <lineage>
        <taxon>Bacteria</taxon>
        <taxon>Pseudomonadati</taxon>
        <taxon>Pseudomonadota</taxon>
        <taxon>Alphaproteobacteria</taxon>
        <taxon>Hyphomicrobiales</taxon>
        <taxon>Xanthobacteraceae</taxon>
        <taxon>Ancylobacter</taxon>
    </lineage>
</organism>
<feature type="domain" description="EamA" evidence="7">
    <location>
        <begin position="31"/>
        <end position="164"/>
    </location>
</feature>
<dbReference type="PANTHER" id="PTHR42920">
    <property type="entry name" value="OS03G0707200 PROTEIN-RELATED"/>
    <property type="match status" value="1"/>
</dbReference>